<dbReference type="GO" id="GO:0016020">
    <property type="term" value="C:membrane"/>
    <property type="evidence" value="ECO:0007669"/>
    <property type="project" value="UniProtKB-SubCell"/>
</dbReference>
<dbReference type="Proteomes" id="UP001141806">
    <property type="component" value="Unassembled WGS sequence"/>
</dbReference>
<evidence type="ECO:0000256" key="2">
    <source>
        <dbReference type="ARBA" id="ARBA00022679"/>
    </source>
</evidence>
<comment type="caution">
    <text evidence="6">The sequence shown here is derived from an EMBL/GenBank/DDBJ whole genome shotgun (WGS) entry which is preliminary data.</text>
</comment>
<evidence type="ECO:0000256" key="3">
    <source>
        <dbReference type="ARBA" id="ARBA00023157"/>
    </source>
</evidence>
<dbReference type="AlphaFoldDB" id="A0A9Q0R166"/>
<feature type="domain" description="Wall-associated receptor kinase" evidence="5">
    <location>
        <begin position="59"/>
        <end position="113"/>
    </location>
</feature>
<dbReference type="Pfam" id="PF08488">
    <property type="entry name" value="WAK"/>
    <property type="match status" value="1"/>
</dbReference>
<gene>
    <name evidence="6" type="ORF">NE237_009920</name>
</gene>
<protein>
    <recommendedName>
        <fullName evidence="5">Wall-associated receptor kinase domain-containing protein</fullName>
    </recommendedName>
</protein>
<evidence type="ECO:0000313" key="6">
    <source>
        <dbReference type="EMBL" id="KAJ4979140.1"/>
    </source>
</evidence>
<evidence type="ECO:0000313" key="7">
    <source>
        <dbReference type="Proteomes" id="UP001141806"/>
    </source>
</evidence>
<keyword evidence="2" id="KW-0808">Transferase</keyword>
<name>A0A9Q0R166_9MAGN</name>
<organism evidence="6 7">
    <name type="scientific">Protea cynaroides</name>
    <dbReference type="NCBI Taxonomy" id="273540"/>
    <lineage>
        <taxon>Eukaryota</taxon>
        <taxon>Viridiplantae</taxon>
        <taxon>Streptophyta</taxon>
        <taxon>Embryophyta</taxon>
        <taxon>Tracheophyta</taxon>
        <taxon>Spermatophyta</taxon>
        <taxon>Magnoliopsida</taxon>
        <taxon>Proteales</taxon>
        <taxon>Proteaceae</taxon>
        <taxon>Protea</taxon>
    </lineage>
</organism>
<evidence type="ECO:0000256" key="1">
    <source>
        <dbReference type="ARBA" id="ARBA00004479"/>
    </source>
</evidence>
<evidence type="ECO:0000259" key="5">
    <source>
        <dbReference type="Pfam" id="PF08488"/>
    </source>
</evidence>
<keyword evidence="4" id="KW-0325">Glycoprotein</keyword>
<keyword evidence="3" id="KW-1015">Disulfide bond</keyword>
<dbReference type="OrthoDB" id="4062651at2759"/>
<reference evidence="6" key="1">
    <citation type="journal article" date="2023" name="Plant J.">
        <title>The genome of the king protea, Protea cynaroides.</title>
        <authorList>
            <person name="Chang J."/>
            <person name="Duong T.A."/>
            <person name="Schoeman C."/>
            <person name="Ma X."/>
            <person name="Roodt D."/>
            <person name="Barker N."/>
            <person name="Li Z."/>
            <person name="Van de Peer Y."/>
            <person name="Mizrachi E."/>
        </authorList>
    </citation>
    <scope>NUCLEOTIDE SEQUENCE</scope>
    <source>
        <tissue evidence="6">Young leaves</tissue>
    </source>
</reference>
<dbReference type="InterPro" id="IPR013695">
    <property type="entry name" value="WAK"/>
</dbReference>
<comment type="subcellular location">
    <subcellularLocation>
        <location evidence="1">Membrane</location>
        <topology evidence="1">Single-pass type I membrane protein</topology>
    </subcellularLocation>
</comment>
<dbReference type="PANTHER" id="PTHR33491">
    <property type="entry name" value="OSJNBA0016N04.9 PROTEIN"/>
    <property type="match status" value="1"/>
</dbReference>
<accession>A0A9Q0R166</accession>
<keyword evidence="7" id="KW-1185">Reference proteome</keyword>
<evidence type="ECO:0000256" key="4">
    <source>
        <dbReference type="ARBA" id="ARBA00023180"/>
    </source>
</evidence>
<dbReference type="EMBL" id="JAMYWD010000002">
    <property type="protein sequence ID" value="KAJ4979140.1"/>
    <property type="molecule type" value="Genomic_DNA"/>
</dbReference>
<proteinExistence type="predicted"/>
<dbReference type="GO" id="GO:0004674">
    <property type="term" value="F:protein serine/threonine kinase activity"/>
    <property type="evidence" value="ECO:0007669"/>
    <property type="project" value="InterPro"/>
</dbReference>
<sequence length="245" mass="27983">MPSYTLYNNTFSISNTENKFTALGCDTKAYLYGFGSDEAKNFTTGCIMYSANEKELINGSCIGIGCCQTSIPKGFRYFEIDIDSYDSHTYVYKYNPCSYAFVVDYQWYNFSTSDLLNFNYNVDEYEFNQYNESYPRVPLVLDWAIDWPSENNSSCEEARKNQTSYACGINSVCNVSKNGLGYSCNCSQGYHGNPYLQNGCQEKRVSSETEANERQRAQRNKRGVAYRLTRKGNMTTIVINAKDFP</sequence>